<name>A0A165MVF1_9AGAM</name>
<feature type="compositionally biased region" description="Low complexity" evidence="1">
    <location>
        <begin position="13"/>
        <end position="38"/>
    </location>
</feature>
<reference evidence="2 3" key="1">
    <citation type="journal article" date="2016" name="Mol. Biol. Evol.">
        <title>Comparative Genomics of Early-Diverging Mushroom-Forming Fungi Provides Insights into the Origins of Lignocellulose Decay Capabilities.</title>
        <authorList>
            <person name="Nagy L.G."/>
            <person name="Riley R."/>
            <person name="Tritt A."/>
            <person name="Adam C."/>
            <person name="Daum C."/>
            <person name="Floudas D."/>
            <person name="Sun H."/>
            <person name="Yadav J.S."/>
            <person name="Pangilinan J."/>
            <person name="Larsson K.H."/>
            <person name="Matsuura K."/>
            <person name="Barry K."/>
            <person name="Labutti K."/>
            <person name="Kuo R."/>
            <person name="Ohm R.A."/>
            <person name="Bhattacharya S.S."/>
            <person name="Shirouzu T."/>
            <person name="Yoshinaga Y."/>
            <person name="Martin F.M."/>
            <person name="Grigoriev I.V."/>
            <person name="Hibbett D.S."/>
        </authorList>
    </citation>
    <scope>NUCLEOTIDE SEQUENCE [LARGE SCALE GENOMIC DNA]</scope>
    <source>
        <strain evidence="2 3">HHB14362 ss-1</strain>
    </source>
</reference>
<evidence type="ECO:0000313" key="2">
    <source>
        <dbReference type="EMBL" id="KZT18831.1"/>
    </source>
</evidence>
<organism evidence="2 3">
    <name type="scientific">Neolentinus lepideus HHB14362 ss-1</name>
    <dbReference type="NCBI Taxonomy" id="1314782"/>
    <lineage>
        <taxon>Eukaryota</taxon>
        <taxon>Fungi</taxon>
        <taxon>Dikarya</taxon>
        <taxon>Basidiomycota</taxon>
        <taxon>Agaricomycotina</taxon>
        <taxon>Agaricomycetes</taxon>
        <taxon>Gloeophyllales</taxon>
        <taxon>Gloeophyllaceae</taxon>
        <taxon>Neolentinus</taxon>
    </lineage>
</organism>
<dbReference type="EMBL" id="KV425660">
    <property type="protein sequence ID" value="KZT18831.1"/>
    <property type="molecule type" value="Genomic_DNA"/>
</dbReference>
<gene>
    <name evidence="2" type="ORF">NEOLEDRAFT_1142870</name>
</gene>
<dbReference type="AlphaFoldDB" id="A0A165MVF1"/>
<evidence type="ECO:0000313" key="3">
    <source>
        <dbReference type="Proteomes" id="UP000076761"/>
    </source>
</evidence>
<keyword evidence="3" id="KW-1185">Reference proteome</keyword>
<proteinExistence type="predicted"/>
<evidence type="ECO:0000256" key="1">
    <source>
        <dbReference type="SAM" id="MobiDB-lite"/>
    </source>
</evidence>
<dbReference type="Proteomes" id="UP000076761">
    <property type="component" value="Unassembled WGS sequence"/>
</dbReference>
<dbReference type="InParanoid" id="A0A165MVF1"/>
<protein>
    <submittedName>
        <fullName evidence="2">Uncharacterized protein</fullName>
    </submittedName>
</protein>
<sequence>MELLSNVGPPLNSTSHSVISKSTTSTSFTSNPSATTPTLSTSISLKRPGRKPKSKGKKGKKPQS</sequence>
<accession>A0A165MVF1</accession>
<feature type="non-terminal residue" evidence="2">
    <location>
        <position position="1"/>
    </location>
</feature>
<feature type="compositionally biased region" description="Basic residues" evidence="1">
    <location>
        <begin position="47"/>
        <end position="64"/>
    </location>
</feature>
<feature type="region of interest" description="Disordered" evidence="1">
    <location>
        <begin position="1"/>
        <end position="64"/>
    </location>
</feature>